<sequence>MKQTVLEKTLSQNCTSIDVNNHPCVVFNALQMLQCYNSPLDIVLSYSFHSVTSYLARASGEIKFTRGAPVRICVLFGLTLWNTV</sequence>
<accession>A0ABD1ZYV2</accession>
<name>A0ABD1ZYV2_VESSQ</name>
<dbReference type="Proteomes" id="UP001607302">
    <property type="component" value="Unassembled WGS sequence"/>
</dbReference>
<reference evidence="1 2" key="1">
    <citation type="journal article" date="2024" name="Ann. Entomol. Soc. Am.">
        <title>Genomic analyses of the southern and eastern yellowjacket wasps (Hymenoptera: Vespidae) reveal evolutionary signatures of social life.</title>
        <authorList>
            <person name="Catto M.A."/>
            <person name="Caine P.B."/>
            <person name="Orr S.E."/>
            <person name="Hunt B.G."/>
            <person name="Goodisman M.A.D."/>
        </authorList>
    </citation>
    <scope>NUCLEOTIDE SEQUENCE [LARGE SCALE GENOMIC DNA]</scope>
    <source>
        <strain evidence="1">233</strain>
        <tissue evidence="1">Head and thorax</tissue>
    </source>
</reference>
<evidence type="ECO:0000313" key="1">
    <source>
        <dbReference type="EMBL" id="KAL2713544.1"/>
    </source>
</evidence>
<dbReference type="AlphaFoldDB" id="A0ABD1ZYV2"/>
<gene>
    <name evidence="1" type="ORF">V1478_016101</name>
</gene>
<keyword evidence="2" id="KW-1185">Reference proteome</keyword>
<proteinExistence type="predicted"/>
<organism evidence="1 2">
    <name type="scientific">Vespula squamosa</name>
    <name type="common">Southern yellow jacket</name>
    <name type="synonym">Wasp</name>
    <dbReference type="NCBI Taxonomy" id="30214"/>
    <lineage>
        <taxon>Eukaryota</taxon>
        <taxon>Metazoa</taxon>
        <taxon>Ecdysozoa</taxon>
        <taxon>Arthropoda</taxon>
        <taxon>Hexapoda</taxon>
        <taxon>Insecta</taxon>
        <taxon>Pterygota</taxon>
        <taxon>Neoptera</taxon>
        <taxon>Endopterygota</taxon>
        <taxon>Hymenoptera</taxon>
        <taxon>Apocrita</taxon>
        <taxon>Aculeata</taxon>
        <taxon>Vespoidea</taxon>
        <taxon>Vespidae</taxon>
        <taxon>Vespinae</taxon>
        <taxon>Vespula</taxon>
    </lineage>
</organism>
<dbReference type="EMBL" id="JAUDFV010000157">
    <property type="protein sequence ID" value="KAL2713544.1"/>
    <property type="molecule type" value="Genomic_DNA"/>
</dbReference>
<comment type="caution">
    <text evidence="1">The sequence shown here is derived from an EMBL/GenBank/DDBJ whole genome shotgun (WGS) entry which is preliminary data.</text>
</comment>
<evidence type="ECO:0000313" key="2">
    <source>
        <dbReference type="Proteomes" id="UP001607302"/>
    </source>
</evidence>
<protein>
    <submittedName>
        <fullName evidence="1">Uncharacterized protein</fullName>
    </submittedName>
</protein>